<reference evidence="2 3" key="1">
    <citation type="journal article" date="2019" name="Sci. Rep.">
        <title>Orb-weaving spider Araneus ventricosus genome elucidates the spidroin gene catalogue.</title>
        <authorList>
            <person name="Kono N."/>
            <person name="Nakamura H."/>
            <person name="Ohtoshi R."/>
            <person name="Moran D.A.P."/>
            <person name="Shinohara A."/>
            <person name="Yoshida Y."/>
            <person name="Fujiwara M."/>
            <person name="Mori M."/>
            <person name="Tomita M."/>
            <person name="Arakawa K."/>
        </authorList>
    </citation>
    <scope>NUCLEOTIDE SEQUENCE [LARGE SCALE GENOMIC DNA]</scope>
</reference>
<dbReference type="EMBL" id="BGPR01029893">
    <property type="protein sequence ID" value="GBO02009.1"/>
    <property type="molecule type" value="Genomic_DNA"/>
</dbReference>
<name>A0A4Y2TN04_ARAVE</name>
<keyword evidence="3" id="KW-1185">Reference proteome</keyword>
<sequence length="206" mass="23243">MLPSSTPTLQDPLTFFSPLFPLRKKLKPGNDVLKNFVVLARVCSVRCEKNANRKKEGRVLVAIEESAGVEMKTRCREKEGEWHKRHAGMKRKGATKLCNIFHRRGKGTVKRCKGGNFFMRFFEREGGRRRTLSFEVNIVVEAAGSAYGDSCEGKAPRFRLARCVFTLHVEWMSEATQLGGGCRVGQRCRLPLAAESITDFETHGYS</sequence>
<proteinExistence type="predicted"/>
<comment type="caution">
    <text evidence="2">The sequence shown here is derived from an EMBL/GenBank/DDBJ whole genome shotgun (WGS) entry which is preliminary data.</text>
</comment>
<dbReference type="AlphaFoldDB" id="A0A4Y2TN04"/>
<gene>
    <name evidence="1" type="ORF">AVEN_174486_1</name>
    <name evidence="2" type="ORF">AVEN_30090_1</name>
</gene>
<evidence type="ECO:0000313" key="1">
    <source>
        <dbReference type="EMBL" id="GBO01919.1"/>
    </source>
</evidence>
<dbReference type="EMBL" id="BGPR01029842">
    <property type="protein sequence ID" value="GBO01919.1"/>
    <property type="molecule type" value="Genomic_DNA"/>
</dbReference>
<accession>A0A4Y2TN04</accession>
<evidence type="ECO:0000313" key="2">
    <source>
        <dbReference type="EMBL" id="GBO02009.1"/>
    </source>
</evidence>
<dbReference type="Proteomes" id="UP000499080">
    <property type="component" value="Unassembled WGS sequence"/>
</dbReference>
<protein>
    <submittedName>
        <fullName evidence="2">Uncharacterized protein</fullName>
    </submittedName>
</protein>
<evidence type="ECO:0000313" key="3">
    <source>
        <dbReference type="Proteomes" id="UP000499080"/>
    </source>
</evidence>
<organism evidence="2 3">
    <name type="scientific">Araneus ventricosus</name>
    <name type="common">Orbweaver spider</name>
    <name type="synonym">Epeira ventricosa</name>
    <dbReference type="NCBI Taxonomy" id="182803"/>
    <lineage>
        <taxon>Eukaryota</taxon>
        <taxon>Metazoa</taxon>
        <taxon>Ecdysozoa</taxon>
        <taxon>Arthropoda</taxon>
        <taxon>Chelicerata</taxon>
        <taxon>Arachnida</taxon>
        <taxon>Araneae</taxon>
        <taxon>Araneomorphae</taxon>
        <taxon>Entelegynae</taxon>
        <taxon>Araneoidea</taxon>
        <taxon>Araneidae</taxon>
        <taxon>Araneus</taxon>
    </lineage>
</organism>